<dbReference type="SUPFAM" id="SSF48371">
    <property type="entry name" value="ARM repeat"/>
    <property type="match status" value="1"/>
</dbReference>
<dbReference type="Pfam" id="PF01603">
    <property type="entry name" value="B56"/>
    <property type="match status" value="1"/>
</dbReference>
<dbReference type="Proteomes" id="UP000095280">
    <property type="component" value="Unplaced"/>
</dbReference>
<dbReference type="InterPro" id="IPR002554">
    <property type="entry name" value="PP2A_B56"/>
</dbReference>
<dbReference type="AlphaFoldDB" id="A0A1I8FH97"/>
<dbReference type="Gene3D" id="1.25.10.10">
    <property type="entry name" value="Leucine-rich Repeat Variant"/>
    <property type="match status" value="2"/>
</dbReference>
<evidence type="ECO:0000256" key="2">
    <source>
        <dbReference type="SAM" id="MobiDB-lite"/>
    </source>
</evidence>
<dbReference type="GO" id="GO:0072542">
    <property type="term" value="F:protein phosphatase activator activity"/>
    <property type="evidence" value="ECO:0007669"/>
    <property type="project" value="TreeGrafter"/>
</dbReference>
<dbReference type="GO" id="GO:0005829">
    <property type="term" value="C:cytosol"/>
    <property type="evidence" value="ECO:0007669"/>
    <property type="project" value="TreeGrafter"/>
</dbReference>
<organism evidence="3 4">
    <name type="scientific">Macrostomum lignano</name>
    <dbReference type="NCBI Taxonomy" id="282301"/>
    <lineage>
        <taxon>Eukaryota</taxon>
        <taxon>Metazoa</taxon>
        <taxon>Spiralia</taxon>
        <taxon>Lophotrochozoa</taxon>
        <taxon>Platyhelminthes</taxon>
        <taxon>Rhabditophora</taxon>
        <taxon>Macrostomorpha</taxon>
        <taxon>Macrostomida</taxon>
        <taxon>Macrostomidae</taxon>
        <taxon>Macrostomum</taxon>
    </lineage>
</organism>
<name>A0A1I8FH97_9PLAT</name>
<evidence type="ECO:0000256" key="1">
    <source>
        <dbReference type="ARBA" id="ARBA00009745"/>
    </source>
</evidence>
<proteinExistence type="inferred from homology"/>
<dbReference type="GO" id="GO:0007165">
    <property type="term" value="P:signal transduction"/>
    <property type="evidence" value="ECO:0007669"/>
    <property type="project" value="InterPro"/>
</dbReference>
<dbReference type="InterPro" id="IPR011989">
    <property type="entry name" value="ARM-like"/>
</dbReference>
<dbReference type="GO" id="GO:0000159">
    <property type="term" value="C:protein phosphatase type 2A complex"/>
    <property type="evidence" value="ECO:0007669"/>
    <property type="project" value="InterPro"/>
</dbReference>
<dbReference type="InterPro" id="IPR016024">
    <property type="entry name" value="ARM-type_fold"/>
</dbReference>
<feature type="region of interest" description="Disordered" evidence="2">
    <location>
        <begin position="297"/>
        <end position="356"/>
    </location>
</feature>
<keyword evidence="3" id="KW-1185">Reference proteome</keyword>
<accession>A0A1I8FH97</accession>
<reference evidence="4" key="1">
    <citation type="submission" date="2016-11" db="UniProtKB">
        <authorList>
            <consortium name="WormBaseParasite"/>
        </authorList>
    </citation>
    <scope>IDENTIFICATION</scope>
</reference>
<dbReference type="PANTHER" id="PTHR10257">
    <property type="entry name" value="SERINE/THREONINE PROTEIN PHOSPHATASE 2A PP2A REGULATORY SUBUNIT B"/>
    <property type="match status" value="1"/>
</dbReference>
<evidence type="ECO:0000313" key="3">
    <source>
        <dbReference type="Proteomes" id="UP000095280"/>
    </source>
</evidence>
<comment type="similarity">
    <text evidence="1">Belongs to the phosphatase 2A regulatory subunit B56 family.</text>
</comment>
<dbReference type="WBParaSite" id="maker-unitig_33901-snap-gene-0.2-mRNA-1">
    <property type="protein sequence ID" value="maker-unitig_33901-snap-gene-0.2-mRNA-1"/>
    <property type="gene ID" value="maker-unitig_33901-snap-gene-0.2"/>
</dbReference>
<sequence>ERALPPPERLRKLSADQIELFQQKLQQCRVVFDFSDPVSDLKSKEGVLQDSTYPEIYEAHECQIACNIFRIMLPPIDNAEFDPDEDDPTLERFLAASSVARDFQPSVRWLKSYIDQQPLSNIFDSRSILESADFLKTGWAASINGFALPLKAEHKQFLMKSAACRCHQGPVSRMFHAQLALLLYRWCWGCSSSGPGTVSSKEVMYLAKIEEILDTPLVIEAAHERCSIWNNEYIASLVEEHNEVLMPILFQRSTGFRESTGTKTIVAMVYNRAKREKDRDDLLRKFDDIRRLKNSVRDEASRGGGGPTAGSYPIPRMTRSEQSRHGMTGGKHCSRQSNVARSDVQAGPIDGPTSTG</sequence>
<dbReference type="GO" id="GO:0005634">
    <property type="term" value="C:nucleus"/>
    <property type="evidence" value="ECO:0007669"/>
    <property type="project" value="TreeGrafter"/>
</dbReference>
<dbReference type="PANTHER" id="PTHR10257:SF5">
    <property type="entry name" value="WIDERBORST, ISOFORM H"/>
    <property type="match status" value="1"/>
</dbReference>
<protein>
    <submittedName>
        <fullName evidence="4">Rab3 GTPase-activating protein catalytic subunit</fullName>
    </submittedName>
</protein>
<evidence type="ECO:0000313" key="4">
    <source>
        <dbReference type="WBParaSite" id="maker-unitig_33901-snap-gene-0.2-mRNA-1"/>
    </source>
</evidence>